<gene>
    <name evidence="2" type="ORF">Rhe02_15460</name>
</gene>
<accession>A0A8J3Q482</accession>
<organism evidence="2 3">
    <name type="scientific">Rhizocola hellebori</name>
    <dbReference type="NCBI Taxonomy" id="1392758"/>
    <lineage>
        <taxon>Bacteria</taxon>
        <taxon>Bacillati</taxon>
        <taxon>Actinomycetota</taxon>
        <taxon>Actinomycetes</taxon>
        <taxon>Micromonosporales</taxon>
        <taxon>Micromonosporaceae</taxon>
        <taxon>Rhizocola</taxon>
    </lineage>
</organism>
<feature type="transmembrane region" description="Helical" evidence="1">
    <location>
        <begin position="93"/>
        <end position="114"/>
    </location>
</feature>
<feature type="transmembrane region" description="Helical" evidence="1">
    <location>
        <begin position="37"/>
        <end position="55"/>
    </location>
</feature>
<proteinExistence type="predicted"/>
<protein>
    <submittedName>
        <fullName evidence="2">Uncharacterized protein</fullName>
    </submittedName>
</protein>
<keyword evidence="1" id="KW-0812">Transmembrane</keyword>
<keyword evidence="3" id="KW-1185">Reference proteome</keyword>
<comment type="caution">
    <text evidence="2">The sequence shown here is derived from an EMBL/GenBank/DDBJ whole genome shotgun (WGS) entry which is preliminary data.</text>
</comment>
<dbReference type="Proteomes" id="UP000612899">
    <property type="component" value="Unassembled WGS sequence"/>
</dbReference>
<keyword evidence="1" id="KW-0472">Membrane</keyword>
<keyword evidence="1" id="KW-1133">Transmembrane helix</keyword>
<evidence type="ECO:0000256" key="1">
    <source>
        <dbReference type="SAM" id="Phobius"/>
    </source>
</evidence>
<dbReference type="EMBL" id="BONY01000007">
    <property type="protein sequence ID" value="GIH03479.1"/>
    <property type="molecule type" value="Genomic_DNA"/>
</dbReference>
<evidence type="ECO:0000313" key="2">
    <source>
        <dbReference type="EMBL" id="GIH03479.1"/>
    </source>
</evidence>
<reference evidence="2" key="1">
    <citation type="submission" date="2021-01" db="EMBL/GenBank/DDBJ databases">
        <title>Whole genome shotgun sequence of Rhizocola hellebori NBRC 109834.</title>
        <authorList>
            <person name="Komaki H."/>
            <person name="Tamura T."/>
        </authorList>
    </citation>
    <scope>NUCLEOTIDE SEQUENCE</scope>
    <source>
        <strain evidence="2">NBRC 109834</strain>
    </source>
</reference>
<feature type="transmembrane region" description="Helical" evidence="1">
    <location>
        <begin position="61"/>
        <end position="81"/>
    </location>
</feature>
<name>A0A8J3Q482_9ACTN</name>
<sequence>MMGRRYDPGCCGPDEVPRTFAESVELGNRRRRTLVKFSALASALLTLAGLLAPVITQSTTARLAALRVLWIAVLFGAPMLLGYARQLLATRRVPWQLVAGAVLLMVGALGYPILPATAVAVTLCLRAFGPPPAPPGQQCLEGCTQDCCAAPTPESVDAASTSRAG</sequence>
<dbReference type="AlphaFoldDB" id="A0A8J3Q482"/>
<evidence type="ECO:0000313" key="3">
    <source>
        <dbReference type="Proteomes" id="UP000612899"/>
    </source>
</evidence>